<sequence length="207" mass="24164">MGDEREGFNYIYVGCYDRRIRKRLDDIELDRDDKMSPFVCMKHCQPIPRSKLFGITRGNMCMCGIFYQKRYFRYVFDTFEHYKENNIECNIDCFGNRGEKCGGKSTYSMYTILAETSSPVPTSNPTTAYAQGITTDDLNTTSSSIKDRRTIKLGISNSQRKLYQELCNRVIIQMSQCDMTTFHSLYRGLTAHMQRLLFPMIVRPMMI</sequence>
<keyword evidence="2" id="KW-0812">Transmembrane</keyword>
<dbReference type="PROSITE" id="PS51212">
    <property type="entry name" value="WSC"/>
    <property type="match status" value="1"/>
</dbReference>
<evidence type="ECO:0000256" key="3">
    <source>
        <dbReference type="ARBA" id="ARBA00022729"/>
    </source>
</evidence>
<protein>
    <recommendedName>
        <fullName evidence="7">WSC domain-containing protein</fullName>
    </recommendedName>
</protein>
<evidence type="ECO:0000259" key="7">
    <source>
        <dbReference type="PROSITE" id="PS51212"/>
    </source>
</evidence>
<dbReference type="PANTHER" id="PTHR24269:SF16">
    <property type="entry name" value="PROTEIN SLG1"/>
    <property type="match status" value="1"/>
</dbReference>
<name>A0A6J8ELW8_MYTCO</name>
<dbReference type="AlphaFoldDB" id="A0A6J8ELW8"/>
<dbReference type="InterPro" id="IPR051836">
    <property type="entry name" value="Kremen_rcpt"/>
</dbReference>
<keyword evidence="6" id="KW-0325">Glycoprotein</keyword>
<evidence type="ECO:0000256" key="2">
    <source>
        <dbReference type="ARBA" id="ARBA00022692"/>
    </source>
</evidence>
<evidence type="ECO:0000256" key="5">
    <source>
        <dbReference type="ARBA" id="ARBA00023136"/>
    </source>
</evidence>
<dbReference type="InterPro" id="IPR002889">
    <property type="entry name" value="WSC_carb-bd"/>
</dbReference>
<dbReference type="Pfam" id="PF01822">
    <property type="entry name" value="WSC"/>
    <property type="match status" value="1"/>
</dbReference>
<evidence type="ECO:0000256" key="1">
    <source>
        <dbReference type="ARBA" id="ARBA00004167"/>
    </source>
</evidence>
<evidence type="ECO:0000256" key="6">
    <source>
        <dbReference type="ARBA" id="ARBA00023180"/>
    </source>
</evidence>
<evidence type="ECO:0000313" key="9">
    <source>
        <dbReference type="Proteomes" id="UP000507470"/>
    </source>
</evidence>
<keyword evidence="3" id="KW-0732">Signal</keyword>
<dbReference type="PANTHER" id="PTHR24269">
    <property type="entry name" value="KREMEN PROTEIN"/>
    <property type="match status" value="1"/>
</dbReference>
<comment type="subcellular location">
    <subcellularLocation>
        <location evidence="1">Membrane</location>
        <topology evidence="1">Single-pass membrane protein</topology>
    </subcellularLocation>
</comment>
<keyword evidence="9" id="KW-1185">Reference proteome</keyword>
<feature type="domain" description="WSC" evidence="7">
    <location>
        <begin position="9"/>
        <end position="113"/>
    </location>
</feature>
<keyword evidence="4" id="KW-1133">Transmembrane helix</keyword>
<evidence type="ECO:0000256" key="4">
    <source>
        <dbReference type="ARBA" id="ARBA00022989"/>
    </source>
</evidence>
<dbReference type="Proteomes" id="UP000507470">
    <property type="component" value="Unassembled WGS sequence"/>
</dbReference>
<evidence type="ECO:0000313" key="8">
    <source>
        <dbReference type="EMBL" id="CAC5420866.1"/>
    </source>
</evidence>
<reference evidence="8 9" key="1">
    <citation type="submission" date="2020-06" db="EMBL/GenBank/DDBJ databases">
        <authorList>
            <person name="Li R."/>
            <person name="Bekaert M."/>
        </authorList>
    </citation>
    <scope>NUCLEOTIDE SEQUENCE [LARGE SCALE GENOMIC DNA]</scope>
    <source>
        <strain evidence="9">wild</strain>
    </source>
</reference>
<keyword evidence="5" id="KW-0472">Membrane</keyword>
<proteinExistence type="predicted"/>
<dbReference type="OrthoDB" id="6120066at2759"/>
<gene>
    <name evidence="8" type="ORF">MCOR_53049</name>
</gene>
<dbReference type="GO" id="GO:0005886">
    <property type="term" value="C:plasma membrane"/>
    <property type="evidence" value="ECO:0007669"/>
    <property type="project" value="TreeGrafter"/>
</dbReference>
<organism evidence="8 9">
    <name type="scientific">Mytilus coruscus</name>
    <name type="common">Sea mussel</name>
    <dbReference type="NCBI Taxonomy" id="42192"/>
    <lineage>
        <taxon>Eukaryota</taxon>
        <taxon>Metazoa</taxon>
        <taxon>Spiralia</taxon>
        <taxon>Lophotrochozoa</taxon>
        <taxon>Mollusca</taxon>
        <taxon>Bivalvia</taxon>
        <taxon>Autobranchia</taxon>
        <taxon>Pteriomorphia</taxon>
        <taxon>Mytilida</taxon>
        <taxon>Mytiloidea</taxon>
        <taxon>Mytilidae</taxon>
        <taxon>Mytilinae</taxon>
        <taxon>Mytilus</taxon>
    </lineage>
</organism>
<dbReference type="EMBL" id="CACVKT020009186">
    <property type="protein sequence ID" value="CAC5420866.1"/>
    <property type="molecule type" value="Genomic_DNA"/>
</dbReference>
<accession>A0A6J8ELW8</accession>